<feature type="domain" description="Glucose/Sorbosone dehydrogenase" evidence="1">
    <location>
        <begin position="38"/>
        <end position="330"/>
    </location>
</feature>
<evidence type="ECO:0000313" key="3">
    <source>
        <dbReference type="Proteomes" id="UP000076567"/>
    </source>
</evidence>
<dbReference type="SUPFAM" id="SSF50952">
    <property type="entry name" value="Soluble quinoprotein glucose dehydrogenase"/>
    <property type="match status" value="1"/>
</dbReference>
<reference evidence="3" key="1">
    <citation type="submission" date="2016-01" db="EMBL/GenBank/DDBJ databases">
        <title>Draft genome of Chromobacterium sp. F49.</title>
        <authorList>
            <person name="Hong K.W."/>
        </authorList>
    </citation>
    <scope>NUCLEOTIDE SEQUENCE [LARGE SCALE GENOMIC DNA]</scope>
    <source>
        <strain evidence="3">P7IIIA</strain>
    </source>
</reference>
<dbReference type="Proteomes" id="UP000076567">
    <property type="component" value="Unassembled WGS sequence"/>
</dbReference>
<dbReference type="PANTHER" id="PTHR19328">
    <property type="entry name" value="HEDGEHOG-INTERACTING PROTEIN"/>
    <property type="match status" value="1"/>
</dbReference>
<dbReference type="Gene3D" id="2.120.10.30">
    <property type="entry name" value="TolB, C-terminal domain"/>
    <property type="match status" value="1"/>
</dbReference>
<dbReference type="AlphaFoldDB" id="A0A165NV28"/>
<proteinExistence type="predicted"/>
<dbReference type="InterPro" id="IPR012938">
    <property type="entry name" value="Glc/Sorbosone_DH"/>
</dbReference>
<dbReference type="PROSITE" id="PS51257">
    <property type="entry name" value="PROKAR_LIPOPROTEIN"/>
    <property type="match status" value="1"/>
</dbReference>
<evidence type="ECO:0000313" key="2">
    <source>
        <dbReference type="EMBL" id="KZE67775.1"/>
    </source>
</evidence>
<keyword evidence="3" id="KW-1185">Reference proteome</keyword>
<evidence type="ECO:0000259" key="1">
    <source>
        <dbReference type="Pfam" id="PF07995"/>
    </source>
</evidence>
<dbReference type="RefSeq" id="WP_066239045.1">
    <property type="nucleotide sequence ID" value="NZ_LRFC01000008.1"/>
</dbReference>
<dbReference type="PANTHER" id="PTHR19328:SF13">
    <property type="entry name" value="HIPL1 PROTEIN"/>
    <property type="match status" value="1"/>
</dbReference>
<organism evidence="2 3">
    <name type="scientific">Fictibacillus phosphorivorans</name>
    <dbReference type="NCBI Taxonomy" id="1221500"/>
    <lineage>
        <taxon>Bacteria</taxon>
        <taxon>Bacillati</taxon>
        <taxon>Bacillota</taxon>
        <taxon>Bacilli</taxon>
        <taxon>Bacillales</taxon>
        <taxon>Fictibacillaceae</taxon>
        <taxon>Fictibacillus</taxon>
    </lineage>
</organism>
<protein>
    <recommendedName>
        <fullName evidence="1">Glucose/Sorbosone dehydrogenase domain-containing protein</fullName>
    </recommendedName>
</protein>
<gene>
    <name evidence="2" type="ORF">AWM68_18580</name>
</gene>
<dbReference type="OrthoDB" id="9770043at2"/>
<dbReference type="InterPro" id="IPR011041">
    <property type="entry name" value="Quinoprot_gluc/sorb_DH_b-prop"/>
</dbReference>
<name>A0A165NV28_9BACL</name>
<dbReference type="InterPro" id="IPR011042">
    <property type="entry name" value="6-blade_b-propeller_TolB-like"/>
</dbReference>
<sequence length="347" mass="38983">MKKISFAILTAFSLISGCSPLNKDEVEQTSQETIAKKLNIPWQINSTQNEMWISERSGGLVSIGQNHKKTSYSPVFSSALSDEGEGGFLGFVLDPKFKTNQKAYAYYTYKEKGRLLNRITEMKFNAGKWIEYQILLDDIPGGFTHNGGRLEWGPDKKLYITTGDSGDESLSQQLDSLAGKILRINSDGTVPKDNPFYPSPVYTYGHRNPQGMTWDEQGNMFAAEHGSSNYDEINKIDPGKNYGWPVIRGSERKKGLESPWIHSGSETWAPSGIQYHDGFIYIASLRGESVMKISTSSKKRTLIVTNEGRIRDILVDENELYFVTNNTDGRGQPSKDDDRLLYVSLEK</sequence>
<dbReference type="Pfam" id="PF07995">
    <property type="entry name" value="GSDH"/>
    <property type="match status" value="1"/>
</dbReference>
<accession>A0A165NV28</accession>
<comment type="caution">
    <text evidence="2">The sequence shown here is derived from an EMBL/GenBank/DDBJ whole genome shotgun (WGS) entry which is preliminary data.</text>
</comment>
<dbReference type="EMBL" id="LRFC01000008">
    <property type="protein sequence ID" value="KZE67775.1"/>
    <property type="molecule type" value="Genomic_DNA"/>
</dbReference>